<dbReference type="GO" id="GO:0016787">
    <property type="term" value="F:hydrolase activity"/>
    <property type="evidence" value="ECO:0007669"/>
    <property type="project" value="UniProtKB-KW"/>
</dbReference>
<dbReference type="Pfam" id="PF00561">
    <property type="entry name" value="Abhydrolase_1"/>
    <property type="match status" value="1"/>
</dbReference>
<dbReference type="InterPro" id="IPR000639">
    <property type="entry name" value="Epox_hydrolase-like"/>
</dbReference>
<dbReference type="RefSeq" id="WP_344135917.1">
    <property type="nucleotide sequence ID" value="NZ_BAAARA010000021.1"/>
</dbReference>
<proteinExistence type="predicted"/>
<feature type="domain" description="AB hydrolase-1" evidence="1">
    <location>
        <begin position="26"/>
        <end position="259"/>
    </location>
</feature>
<keyword evidence="2" id="KW-0378">Hydrolase</keyword>
<dbReference type="InterPro" id="IPR029058">
    <property type="entry name" value="AB_hydrolase_fold"/>
</dbReference>
<dbReference type="Gene3D" id="3.40.50.1820">
    <property type="entry name" value="alpha/beta hydrolase"/>
    <property type="match status" value="1"/>
</dbReference>
<accession>A0ABN3GS99</accession>
<dbReference type="InterPro" id="IPR000073">
    <property type="entry name" value="AB_hydrolase_1"/>
</dbReference>
<dbReference type="PRINTS" id="PR00412">
    <property type="entry name" value="EPOXHYDRLASE"/>
</dbReference>
<dbReference type="Proteomes" id="UP001501218">
    <property type="component" value="Unassembled WGS sequence"/>
</dbReference>
<evidence type="ECO:0000259" key="1">
    <source>
        <dbReference type="Pfam" id="PF00561"/>
    </source>
</evidence>
<dbReference type="SUPFAM" id="SSF53474">
    <property type="entry name" value="alpha/beta-Hydrolases"/>
    <property type="match status" value="1"/>
</dbReference>
<keyword evidence="3" id="KW-1185">Reference proteome</keyword>
<reference evidence="2 3" key="1">
    <citation type="journal article" date="2019" name="Int. J. Syst. Evol. Microbiol.">
        <title>The Global Catalogue of Microorganisms (GCM) 10K type strain sequencing project: providing services to taxonomists for standard genome sequencing and annotation.</title>
        <authorList>
            <consortium name="The Broad Institute Genomics Platform"/>
            <consortium name="The Broad Institute Genome Sequencing Center for Infectious Disease"/>
            <person name="Wu L."/>
            <person name="Ma J."/>
        </authorList>
    </citation>
    <scope>NUCLEOTIDE SEQUENCE [LARGE SCALE GENOMIC DNA]</scope>
    <source>
        <strain evidence="2 3">JCM 16221</strain>
    </source>
</reference>
<comment type="caution">
    <text evidence="2">The sequence shown here is derived from an EMBL/GenBank/DDBJ whole genome shotgun (WGS) entry which is preliminary data.</text>
</comment>
<gene>
    <name evidence="2" type="ORF">GCM10009854_42880</name>
</gene>
<organism evidence="2 3">
    <name type="scientific">Saccharopolyspora halophila</name>
    <dbReference type="NCBI Taxonomy" id="405551"/>
    <lineage>
        <taxon>Bacteria</taxon>
        <taxon>Bacillati</taxon>
        <taxon>Actinomycetota</taxon>
        <taxon>Actinomycetes</taxon>
        <taxon>Pseudonocardiales</taxon>
        <taxon>Pseudonocardiaceae</taxon>
        <taxon>Saccharopolyspora</taxon>
    </lineage>
</organism>
<evidence type="ECO:0000313" key="3">
    <source>
        <dbReference type="Proteomes" id="UP001501218"/>
    </source>
</evidence>
<dbReference type="PANTHER" id="PTHR43689:SF8">
    <property type="entry name" value="ALPHA_BETA-HYDROLASES SUPERFAMILY PROTEIN"/>
    <property type="match status" value="1"/>
</dbReference>
<evidence type="ECO:0000313" key="2">
    <source>
        <dbReference type="EMBL" id="GAA2359534.1"/>
    </source>
</evidence>
<dbReference type="EMBL" id="BAAARA010000021">
    <property type="protein sequence ID" value="GAA2359534.1"/>
    <property type="molecule type" value="Genomic_DNA"/>
</dbReference>
<sequence>MRWELTETYESAHGGIRWGCLGEGDPVVLLHGTPFSSYVWRDVATALAMRHRVYFWDLAGYGRSEKLAGQDVSLAAQQAVFTGLLEHWGLERPRVVAHDFGGAVALRSALLDGIGYHSLALLDAVSLRPWGSDFFRLVNQQSEVFAALPPHLHEALVRRYIATAAHRELRGDVLDALTEPWLGEQGQPAFYRQIAQADERYTREVEDRYSELDHPVLIAWGDRDGWLPAERGRELAARIPHARLEWIPDAGHLVQEDNPARVTALLTEFLAG</sequence>
<name>A0ABN3GS99_9PSEU</name>
<dbReference type="PANTHER" id="PTHR43689">
    <property type="entry name" value="HYDROLASE"/>
    <property type="match status" value="1"/>
</dbReference>
<protein>
    <submittedName>
        <fullName evidence="2">Alpha/beta hydrolase</fullName>
    </submittedName>
</protein>
<dbReference type="PRINTS" id="PR00111">
    <property type="entry name" value="ABHYDROLASE"/>
</dbReference>